<dbReference type="PROSITE" id="PS00463">
    <property type="entry name" value="ZN2_CY6_FUNGAL_1"/>
    <property type="match status" value="1"/>
</dbReference>
<dbReference type="Gene3D" id="4.10.240.10">
    <property type="entry name" value="Zn(2)-C6 fungal-type DNA-binding domain"/>
    <property type="match status" value="1"/>
</dbReference>
<dbReference type="InterPro" id="IPR001138">
    <property type="entry name" value="Zn2Cys6_DnaBD"/>
</dbReference>
<reference evidence="3" key="1">
    <citation type="submission" date="2023-03" db="EMBL/GenBank/DDBJ databases">
        <title>Massive genome expansion in bonnet fungi (Mycena s.s.) driven by repeated elements and novel gene families across ecological guilds.</title>
        <authorList>
            <consortium name="Lawrence Berkeley National Laboratory"/>
            <person name="Harder C.B."/>
            <person name="Miyauchi S."/>
            <person name="Viragh M."/>
            <person name="Kuo A."/>
            <person name="Thoen E."/>
            <person name="Andreopoulos B."/>
            <person name="Lu D."/>
            <person name="Skrede I."/>
            <person name="Drula E."/>
            <person name="Henrissat B."/>
            <person name="Morin E."/>
            <person name="Kohler A."/>
            <person name="Barry K."/>
            <person name="LaButti K."/>
            <person name="Morin E."/>
            <person name="Salamov A."/>
            <person name="Lipzen A."/>
            <person name="Mereny Z."/>
            <person name="Hegedus B."/>
            <person name="Baldrian P."/>
            <person name="Stursova M."/>
            <person name="Weitz H."/>
            <person name="Taylor A."/>
            <person name="Grigoriev I.V."/>
            <person name="Nagy L.G."/>
            <person name="Martin F."/>
            <person name="Kauserud H."/>
        </authorList>
    </citation>
    <scope>NUCLEOTIDE SEQUENCE</scope>
    <source>
        <strain evidence="3">CBHHK188m</strain>
    </source>
</reference>
<dbReference type="Pfam" id="PF00172">
    <property type="entry name" value="Zn_clus"/>
    <property type="match status" value="1"/>
</dbReference>
<dbReference type="SMART" id="SM00066">
    <property type="entry name" value="GAL4"/>
    <property type="match status" value="2"/>
</dbReference>
<dbReference type="SUPFAM" id="SSF57701">
    <property type="entry name" value="Zn2/Cys6 DNA-binding domain"/>
    <property type="match status" value="1"/>
</dbReference>
<proteinExistence type="predicted"/>
<accession>A0AAD7J2V8</accession>
<dbReference type="EMBL" id="JARJLG010000069">
    <property type="protein sequence ID" value="KAJ7753934.1"/>
    <property type="molecule type" value="Genomic_DNA"/>
</dbReference>
<evidence type="ECO:0000259" key="2">
    <source>
        <dbReference type="PROSITE" id="PS50048"/>
    </source>
</evidence>
<dbReference type="GO" id="GO:0000981">
    <property type="term" value="F:DNA-binding transcription factor activity, RNA polymerase II-specific"/>
    <property type="evidence" value="ECO:0007669"/>
    <property type="project" value="InterPro"/>
</dbReference>
<organism evidence="3 4">
    <name type="scientific">Mycena maculata</name>
    <dbReference type="NCBI Taxonomy" id="230809"/>
    <lineage>
        <taxon>Eukaryota</taxon>
        <taxon>Fungi</taxon>
        <taxon>Dikarya</taxon>
        <taxon>Basidiomycota</taxon>
        <taxon>Agaricomycotina</taxon>
        <taxon>Agaricomycetes</taxon>
        <taxon>Agaricomycetidae</taxon>
        <taxon>Agaricales</taxon>
        <taxon>Marasmiineae</taxon>
        <taxon>Mycenaceae</taxon>
        <taxon>Mycena</taxon>
    </lineage>
</organism>
<name>A0AAD7J2V8_9AGAR</name>
<dbReference type="CDD" id="cd00067">
    <property type="entry name" value="GAL4"/>
    <property type="match status" value="2"/>
</dbReference>
<dbReference type="Proteomes" id="UP001215280">
    <property type="component" value="Unassembled WGS sequence"/>
</dbReference>
<feature type="domain" description="Zn(2)-C6 fungal-type" evidence="2">
    <location>
        <begin position="7"/>
        <end position="38"/>
    </location>
</feature>
<protein>
    <recommendedName>
        <fullName evidence="2">Zn(2)-C6 fungal-type domain-containing protein</fullName>
    </recommendedName>
</protein>
<dbReference type="AlphaFoldDB" id="A0AAD7J2V8"/>
<evidence type="ECO:0000313" key="4">
    <source>
        <dbReference type="Proteomes" id="UP001215280"/>
    </source>
</evidence>
<keyword evidence="4" id="KW-1185">Reference proteome</keyword>
<feature type="domain" description="Zn(2)-C6 fungal-type" evidence="2">
    <location>
        <begin position="55"/>
        <end position="86"/>
    </location>
</feature>
<dbReference type="PROSITE" id="PS50048">
    <property type="entry name" value="ZN2_CY6_FUNGAL_2"/>
    <property type="match status" value="2"/>
</dbReference>
<dbReference type="GO" id="GO:0008270">
    <property type="term" value="F:zinc ion binding"/>
    <property type="evidence" value="ECO:0007669"/>
    <property type="project" value="InterPro"/>
</dbReference>
<sequence>MKVKTPCCVLCRKRKLCCDGEIPCAPCSRAKCLVVCTYIPRPVGRIRSELPKGAACSSCRRRKKRCDGNLPCTTCKAASRPEQCQYEDRPLSRKHKPAGHNKDHDRSAQKANSSSSRTTFLIPGNYSPLEVPPASDSMDDIVSLIGHLPLSKLSDLYTASNARCMELPGPSSAMDLPKFPQIPLHRDSTSTDPITSLSSSPLLSGSVLNSTPLFGFSREAELFAVRNLFLDHCWRCGFNVTVEKRDAISRGDISGVFIHPVLVNVSQLLGYGIAYHQSETWLYFDTQTVGEVEQTLEVFNVIHGHQNCLDPATMILVYTLAAYYFGWSGNLSLGFKLVENVGRIVSQNYSNMRLEDTTPVGPSLYPSCCPQGPVQETRSAFCGMIWLDLARNLIWKLPSLLAPSILIKFRQLAAINSASTELNFIRAKSALCLFDSEQLRSGWGHSTATIWSERYWRLFEDINAHLRILNTSLMEVSFIHEFQILTLKTCGILVAFAALANMHALLASFQPGAQRKHGEVVDEIARISSTFTERDYRYMASLVGVAWSIALRPVSDGVFTLPSSVVRDRGVSQSSLEIIRDCHRKLMQIAPFVEA</sequence>
<gene>
    <name evidence="3" type="ORF">DFH07DRAFT_505877</name>
</gene>
<feature type="region of interest" description="Disordered" evidence="1">
    <location>
        <begin position="86"/>
        <end position="124"/>
    </location>
</feature>
<feature type="compositionally biased region" description="Polar residues" evidence="1">
    <location>
        <begin position="109"/>
        <end position="119"/>
    </location>
</feature>
<dbReference type="InterPro" id="IPR036864">
    <property type="entry name" value="Zn2-C6_fun-type_DNA-bd_sf"/>
</dbReference>
<evidence type="ECO:0000313" key="3">
    <source>
        <dbReference type="EMBL" id="KAJ7753934.1"/>
    </source>
</evidence>
<evidence type="ECO:0000256" key="1">
    <source>
        <dbReference type="SAM" id="MobiDB-lite"/>
    </source>
</evidence>
<comment type="caution">
    <text evidence="3">The sequence shown here is derived from an EMBL/GenBank/DDBJ whole genome shotgun (WGS) entry which is preliminary data.</text>
</comment>